<dbReference type="GeneID" id="19977840"/>
<evidence type="ECO:0000256" key="7">
    <source>
        <dbReference type="ARBA" id="ARBA00023136"/>
    </source>
</evidence>
<dbReference type="EMBL" id="KB822715">
    <property type="protein sequence ID" value="ETN44321.1"/>
    <property type="molecule type" value="Genomic_DNA"/>
</dbReference>
<keyword evidence="7 10" id="KW-0472">Membrane</keyword>
<evidence type="ECO:0000256" key="6">
    <source>
        <dbReference type="ARBA" id="ARBA00022989"/>
    </source>
</evidence>
<evidence type="ECO:0000313" key="11">
    <source>
        <dbReference type="EMBL" id="ETN44321.1"/>
    </source>
</evidence>
<accession>W2S6J6</accession>
<evidence type="ECO:0000256" key="5">
    <source>
        <dbReference type="ARBA" id="ARBA00022824"/>
    </source>
</evidence>
<dbReference type="FunCoup" id="W2S6J6">
    <property type="interactions" value="68"/>
</dbReference>
<dbReference type="InterPro" id="IPR009582">
    <property type="entry name" value="Spc2/SPCS2"/>
</dbReference>
<dbReference type="eggNOG" id="ENOG502S2C7">
    <property type="taxonomic scope" value="Eukaryota"/>
</dbReference>
<evidence type="ECO:0000256" key="4">
    <source>
        <dbReference type="ARBA" id="ARBA00022692"/>
    </source>
</evidence>
<comment type="similarity">
    <text evidence="2">Belongs to the SPCS2 family.</text>
</comment>
<dbReference type="GO" id="GO:0005787">
    <property type="term" value="C:signal peptidase complex"/>
    <property type="evidence" value="ECO:0007669"/>
    <property type="project" value="InterPro"/>
</dbReference>
<evidence type="ECO:0000256" key="10">
    <source>
        <dbReference type="SAM" id="Phobius"/>
    </source>
</evidence>
<dbReference type="AlphaFoldDB" id="W2S6J6"/>
<sequence length="266" mass="28897">MTTPKPQKVPLYSLPDLKSAIDEALPPILTSLPASYRFTQSHYLSTVRLTLGYSAVAIAGALFALDYKHGWDVTKPYTLPACVAYFILNGALTLWSYAVERGAVFDGRRPGGQRLVLRSRVQKPVAEYILTILYESPKGDTKWQDTVVSVPFAKLFNVHGYLQRAELKKWLAREIEVVGLADPEAAKAVMECEKELAGQMGVDVGVSMSGALGDTIEVQSANDTEEEGLSSARITRARSKSPLPDTGSATATPSKRGPGRPRKSKG</sequence>
<evidence type="ECO:0000256" key="1">
    <source>
        <dbReference type="ARBA" id="ARBA00004477"/>
    </source>
</evidence>
<reference evidence="11 12" key="1">
    <citation type="submission" date="2013-03" db="EMBL/GenBank/DDBJ databases">
        <title>The Genome Sequence of Phialophora europaea CBS 101466.</title>
        <authorList>
            <consortium name="The Broad Institute Genomics Platform"/>
            <person name="Cuomo C."/>
            <person name="de Hoog S."/>
            <person name="Gorbushina A."/>
            <person name="Walker B."/>
            <person name="Young S.K."/>
            <person name="Zeng Q."/>
            <person name="Gargeya S."/>
            <person name="Fitzgerald M."/>
            <person name="Haas B."/>
            <person name="Abouelleil A."/>
            <person name="Allen A.W."/>
            <person name="Alvarado L."/>
            <person name="Arachchi H.M."/>
            <person name="Berlin A.M."/>
            <person name="Chapman S.B."/>
            <person name="Gainer-Dewar J."/>
            <person name="Goldberg J."/>
            <person name="Griggs A."/>
            <person name="Gujja S."/>
            <person name="Hansen M."/>
            <person name="Howarth C."/>
            <person name="Imamovic A."/>
            <person name="Ireland A."/>
            <person name="Larimer J."/>
            <person name="McCowan C."/>
            <person name="Murphy C."/>
            <person name="Pearson M."/>
            <person name="Poon T.W."/>
            <person name="Priest M."/>
            <person name="Roberts A."/>
            <person name="Saif S."/>
            <person name="Shea T."/>
            <person name="Sisk P."/>
            <person name="Sykes S."/>
            <person name="Wortman J."/>
            <person name="Nusbaum C."/>
            <person name="Birren B."/>
        </authorList>
    </citation>
    <scope>NUCLEOTIDE SEQUENCE [LARGE SCALE GENOMIC DNA]</scope>
    <source>
        <strain evidence="11 12">CBS 101466</strain>
    </source>
</reference>
<dbReference type="GO" id="GO:0006465">
    <property type="term" value="P:signal peptide processing"/>
    <property type="evidence" value="ECO:0007669"/>
    <property type="project" value="InterPro"/>
</dbReference>
<gene>
    <name evidence="11" type="ORF">HMPREF1541_10501</name>
</gene>
<keyword evidence="6 10" id="KW-1133">Transmembrane helix</keyword>
<evidence type="ECO:0000313" key="12">
    <source>
        <dbReference type="Proteomes" id="UP000030752"/>
    </source>
</evidence>
<dbReference type="PANTHER" id="PTHR13085:SF0">
    <property type="entry name" value="SIGNAL PEPTIDASE COMPLEX SUBUNIT 2"/>
    <property type="match status" value="1"/>
</dbReference>
<organism evidence="11 12">
    <name type="scientific">Cyphellophora europaea (strain CBS 101466)</name>
    <name type="common">Phialophora europaea</name>
    <dbReference type="NCBI Taxonomy" id="1220924"/>
    <lineage>
        <taxon>Eukaryota</taxon>
        <taxon>Fungi</taxon>
        <taxon>Dikarya</taxon>
        <taxon>Ascomycota</taxon>
        <taxon>Pezizomycotina</taxon>
        <taxon>Eurotiomycetes</taxon>
        <taxon>Chaetothyriomycetidae</taxon>
        <taxon>Chaetothyriales</taxon>
        <taxon>Cyphellophoraceae</taxon>
        <taxon>Cyphellophora</taxon>
    </lineage>
</organism>
<keyword evidence="5" id="KW-0256">Endoplasmic reticulum</keyword>
<proteinExistence type="inferred from homology"/>
<evidence type="ECO:0000256" key="8">
    <source>
        <dbReference type="ARBA" id="ARBA00045608"/>
    </source>
</evidence>
<dbReference type="VEuPathDB" id="FungiDB:HMPREF1541_10501"/>
<evidence type="ECO:0000256" key="9">
    <source>
        <dbReference type="SAM" id="MobiDB-lite"/>
    </source>
</evidence>
<protein>
    <recommendedName>
        <fullName evidence="3">Signal peptidase complex subunit 2</fullName>
    </recommendedName>
</protein>
<dbReference type="Proteomes" id="UP000030752">
    <property type="component" value="Unassembled WGS sequence"/>
</dbReference>
<feature type="transmembrane region" description="Helical" evidence="10">
    <location>
        <begin position="77"/>
        <end position="99"/>
    </location>
</feature>
<dbReference type="OrthoDB" id="29558at2759"/>
<feature type="transmembrane region" description="Helical" evidence="10">
    <location>
        <begin position="46"/>
        <end position="65"/>
    </location>
</feature>
<dbReference type="RefSeq" id="XP_008713394.1">
    <property type="nucleotide sequence ID" value="XM_008715172.1"/>
</dbReference>
<dbReference type="STRING" id="1220924.W2S6J6"/>
<dbReference type="PANTHER" id="PTHR13085">
    <property type="entry name" value="MICROSOMAL SIGNAL PEPTIDASE 25 KDA SUBUNIT"/>
    <property type="match status" value="1"/>
</dbReference>
<dbReference type="Pfam" id="PF06703">
    <property type="entry name" value="SPC25"/>
    <property type="match status" value="1"/>
</dbReference>
<keyword evidence="4 10" id="KW-0812">Transmembrane</keyword>
<comment type="subcellular location">
    <subcellularLocation>
        <location evidence="1">Endoplasmic reticulum membrane</location>
        <topology evidence="1">Multi-pass membrane protein</topology>
    </subcellularLocation>
</comment>
<dbReference type="InParanoid" id="W2S6J6"/>
<feature type="compositionally biased region" description="Basic residues" evidence="9">
    <location>
        <begin position="257"/>
        <end position="266"/>
    </location>
</feature>
<feature type="region of interest" description="Disordered" evidence="9">
    <location>
        <begin position="217"/>
        <end position="266"/>
    </location>
</feature>
<name>W2S6J6_CYPE1</name>
<dbReference type="GO" id="GO:0045047">
    <property type="term" value="P:protein targeting to ER"/>
    <property type="evidence" value="ECO:0007669"/>
    <property type="project" value="TreeGrafter"/>
</dbReference>
<evidence type="ECO:0000256" key="2">
    <source>
        <dbReference type="ARBA" id="ARBA00007324"/>
    </source>
</evidence>
<keyword evidence="12" id="KW-1185">Reference proteome</keyword>
<evidence type="ECO:0000256" key="3">
    <source>
        <dbReference type="ARBA" id="ARBA00017057"/>
    </source>
</evidence>
<dbReference type="HOGENOM" id="CLU_089740_1_0_1"/>
<comment type="function">
    <text evidence="8">Component of the signal peptidase complex (SPC) which catalyzes the cleavage of N-terminal signal sequences from nascent proteins as they are translocated into the lumen of the endoplasmic reticulum. Enhances the enzymatic activity of SPC and facilitates the interactions between different components of the translocation site.</text>
</comment>